<proteinExistence type="predicted"/>
<sequence>MREPAPGLFPHRAGSPDHHLRPQRAQPLPDRERPGAPGCSQPQPGQDRAQPSQQPFPPGPVQKPALFGLTHPWEAEGILQTHRAVMEMKVNHKGYNYTFSHLCVLRNQDKKCVLDDIISVLEDLRQAAVSNKTTARVQDGRNSFIGHQLGGVVEVPNSKDQRVKSARAIQITYYLQTYGSATQDLIGEKWENEFCQLMRKLQDEHQDLQLY</sequence>
<feature type="region of interest" description="Disordered" evidence="1">
    <location>
        <begin position="1"/>
        <end position="66"/>
    </location>
</feature>
<dbReference type="InterPro" id="IPR051697">
    <property type="entry name" value="Patched_domain-protein"/>
</dbReference>
<gene>
    <name evidence="2" type="ORF">rCG_43542</name>
</gene>
<feature type="non-terminal residue" evidence="2">
    <location>
        <position position="211"/>
    </location>
</feature>
<evidence type="ECO:0000256" key="1">
    <source>
        <dbReference type="SAM" id="MobiDB-lite"/>
    </source>
</evidence>
<protein>
    <submittedName>
        <fullName evidence="2">RCG43542</fullName>
    </submittedName>
</protein>
<organism evidence="2 3">
    <name type="scientific">Rattus norvegicus</name>
    <name type="common">Rat</name>
    <dbReference type="NCBI Taxonomy" id="10116"/>
    <lineage>
        <taxon>Eukaryota</taxon>
        <taxon>Metazoa</taxon>
        <taxon>Chordata</taxon>
        <taxon>Craniata</taxon>
        <taxon>Vertebrata</taxon>
        <taxon>Euteleostomi</taxon>
        <taxon>Mammalia</taxon>
        <taxon>Eutheria</taxon>
        <taxon>Euarchontoglires</taxon>
        <taxon>Glires</taxon>
        <taxon>Rodentia</taxon>
        <taxon>Myomorpha</taxon>
        <taxon>Muroidea</taxon>
        <taxon>Muridae</taxon>
        <taxon>Murinae</taxon>
        <taxon>Rattus</taxon>
    </lineage>
</organism>
<name>A6JJ53_RAT</name>
<accession>A6JJ53</accession>
<dbReference type="PANTHER" id="PTHR10796">
    <property type="entry name" value="PATCHED-RELATED"/>
    <property type="match status" value="1"/>
</dbReference>
<dbReference type="EMBL" id="CH473987">
    <property type="protein sequence ID" value="EDM18679.1"/>
    <property type="molecule type" value="Genomic_DNA"/>
</dbReference>
<dbReference type="Proteomes" id="UP000234681">
    <property type="component" value="Chromosome 9"/>
</dbReference>
<feature type="compositionally biased region" description="Polar residues" evidence="1">
    <location>
        <begin position="40"/>
        <end position="53"/>
    </location>
</feature>
<evidence type="ECO:0000313" key="3">
    <source>
        <dbReference type="Proteomes" id="UP000234681"/>
    </source>
</evidence>
<reference evidence="2 3" key="1">
    <citation type="submission" date="2005-09" db="EMBL/GenBank/DDBJ databases">
        <authorList>
            <person name="Mural R.J."/>
            <person name="Li P.W."/>
            <person name="Adams M.D."/>
            <person name="Amanatides P.G."/>
            <person name="Baden-Tillson H."/>
            <person name="Barnstead M."/>
            <person name="Chin S.H."/>
            <person name="Dew I."/>
            <person name="Evans C.A."/>
            <person name="Ferriera S."/>
            <person name="Flanigan M."/>
            <person name="Fosler C."/>
            <person name="Glodek A."/>
            <person name="Gu Z."/>
            <person name="Holt R.A."/>
            <person name="Jennings D."/>
            <person name="Kraft C.L."/>
            <person name="Lu F."/>
            <person name="Nguyen T."/>
            <person name="Nusskern D.R."/>
            <person name="Pfannkoch C.M."/>
            <person name="Sitter C."/>
            <person name="Sutton G.G."/>
            <person name="Venter J.C."/>
            <person name="Wang Z."/>
            <person name="Woodage T."/>
            <person name="Zheng X.H."/>
            <person name="Zhong F."/>
        </authorList>
    </citation>
    <scope>NUCLEOTIDE SEQUENCE [LARGE SCALE GENOMIC DNA]</scope>
    <source>
        <strain>BN</strain>
        <strain evidence="3">Sprague-Dawley</strain>
    </source>
</reference>
<dbReference type="AlphaFoldDB" id="A6JJ53"/>
<evidence type="ECO:0000313" key="2">
    <source>
        <dbReference type="EMBL" id="EDM18679.1"/>
    </source>
</evidence>
<dbReference type="PANTHER" id="PTHR10796:SF15">
    <property type="entry name" value="PATCHED DOMAIN-CONTAINING PROTEIN 4"/>
    <property type="match status" value="1"/>
</dbReference>